<dbReference type="GO" id="GO:0005634">
    <property type="term" value="C:nucleus"/>
    <property type="evidence" value="ECO:0007669"/>
    <property type="project" value="TreeGrafter"/>
</dbReference>
<dbReference type="SUPFAM" id="SSF55144">
    <property type="entry name" value="LigT-like"/>
    <property type="match status" value="1"/>
</dbReference>
<dbReference type="InterPro" id="IPR009210">
    <property type="entry name" value="ASCC1"/>
</dbReference>
<keyword evidence="4" id="KW-1185">Reference proteome</keyword>
<dbReference type="EMBL" id="JANEYF010005878">
    <property type="protein sequence ID" value="KAJ8926484.1"/>
    <property type="molecule type" value="Genomic_DNA"/>
</dbReference>
<evidence type="ECO:0000313" key="3">
    <source>
        <dbReference type="EMBL" id="KAJ8926484.1"/>
    </source>
</evidence>
<dbReference type="InterPro" id="IPR004088">
    <property type="entry name" value="KH_dom_type_1"/>
</dbReference>
<dbReference type="PROSITE" id="PS50084">
    <property type="entry name" value="KH_TYPE_1"/>
    <property type="match status" value="1"/>
</dbReference>
<feature type="domain" description="K Homology" evidence="2">
    <location>
        <begin position="82"/>
        <end position="150"/>
    </location>
</feature>
<reference evidence="3" key="1">
    <citation type="journal article" date="2023" name="Insect Mol. Biol.">
        <title>Genome sequencing provides insights into the evolution of gene families encoding plant cell wall-degrading enzymes in longhorned beetles.</title>
        <authorList>
            <person name="Shin N.R."/>
            <person name="Okamura Y."/>
            <person name="Kirsch R."/>
            <person name="Pauchet Y."/>
        </authorList>
    </citation>
    <scope>NUCLEOTIDE SEQUENCE</scope>
    <source>
        <strain evidence="3">RBIC_L_NR</strain>
    </source>
</reference>
<dbReference type="SUPFAM" id="SSF54791">
    <property type="entry name" value="Eukaryotic type KH-domain (KH-domain type I)"/>
    <property type="match status" value="1"/>
</dbReference>
<evidence type="ECO:0000259" key="2">
    <source>
        <dbReference type="SMART" id="SM00322"/>
    </source>
</evidence>
<name>A0AAV8WIE8_9CUCU</name>
<dbReference type="GO" id="GO:0003723">
    <property type="term" value="F:RNA binding"/>
    <property type="evidence" value="ECO:0007669"/>
    <property type="project" value="UniProtKB-UniRule"/>
</dbReference>
<comment type="caution">
    <text evidence="3">The sequence shown here is derived from an EMBL/GenBank/DDBJ whole genome shotgun (WGS) entry which is preliminary data.</text>
</comment>
<dbReference type="GO" id="GO:0006355">
    <property type="term" value="P:regulation of DNA-templated transcription"/>
    <property type="evidence" value="ECO:0007669"/>
    <property type="project" value="TreeGrafter"/>
</dbReference>
<dbReference type="PANTHER" id="PTHR13360">
    <property type="entry name" value="ACTIVATING SIGNAL COINTEGRATOR 1 COMPLEX SUBUNIT 1"/>
    <property type="match status" value="1"/>
</dbReference>
<protein>
    <recommendedName>
        <fullName evidence="2">K Homology domain-containing protein</fullName>
    </recommendedName>
</protein>
<dbReference type="AlphaFoldDB" id="A0AAV8WIE8"/>
<sequence length="343" mass="39632">MFSEITTKRQFPDFLISKRPIPINVVSLKFANNIYWMSSVVNDSDSESFQQNYLRPYEDNEEGLLDCCDTEENYDILLTKSGKFMTSFYVPSSLLSFIIGSKGIKLKNLQKITNTLIKVPKPNEKGNIKVTGDTERKVASARTQISMIVMQQRDKLPIKQILRQPPRGVTQSVFQKPEKLHLTMCALTLVDDQEVHTAQKVLQNCYDDFISHIFKKNEKHLIIIQGLEIMNDDPSEVNILYGNVHMGSEQNEKLQNMAAKISEYYYKAGLARRQYDRVKLHVTLMNTNFRNADEKCEHFDATYILEKFHNYKFGVVNFTSIQLSIRFTSGDDKYYDSALTIDI</sequence>
<proteinExistence type="predicted"/>
<dbReference type="InterPro" id="IPR036612">
    <property type="entry name" value="KH_dom_type_1_sf"/>
</dbReference>
<dbReference type="SMART" id="SM00322">
    <property type="entry name" value="KH"/>
    <property type="match status" value="1"/>
</dbReference>
<gene>
    <name evidence="3" type="ORF">NQ314_021151</name>
</gene>
<dbReference type="Pfam" id="PF10469">
    <property type="entry name" value="AKAP7_NLS"/>
    <property type="match status" value="1"/>
</dbReference>
<dbReference type="Gene3D" id="3.90.1140.10">
    <property type="entry name" value="Cyclic phosphodiesterase"/>
    <property type="match status" value="1"/>
</dbReference>
<dbReference type="Pfam" id="PF00013">
    <property type="entry name" value="KH_1"/>
    <property type="match status" value="1"/>
</dbReference>
<dbReference type="InterPro" id="IPR047538">
    <property type="entry name" value="KH-I_ASCC1"/>
</dbReference>
<organism evidence="3 4">
    <name type="scientific">Rhamnusium bicolor</name>
    <dbReference type="NCBI Taxonomy" id="1586634"/>
    <lineage>
        <taxon>Eukaryota</taxon>
        <taxon>Metazoa</taxon>
        <taxon>Ecdysozoa</taxon>
        <taxon>Arthropoda</taxon>
        <taxon>Hexapoda</taxon>
        <taxon>Insecta</taxon>
        <taxon>Pterygota</taxon>
        <taxon>Neoptera</taxon>
        <taxon>Endopterygota</taxon>
        <taxon>Coleoptera</taxon>
        <taxon>Polyphaga</taxon>
        <taxon>Cucujiformia</taxon>
        <taxon>Chrysomeloidea</taxon>
        <taxon>Cerambycidae</taxon>
        <taxon>Lepturinae</taxon>
        <taxon>Rhagiini</taxon>
        <taxon>Rhamnusium</taxon>
    </lineage>
</organism>
<evidence type="ECO:0000256" key="1">
    <source>
        <dbReference type="PROSITE-ProRule" id="PRU00117"/>
    </source>
</evidence>
<dbReference type="CDD" id="cd22419">
    <property type="entry name" value="KH-I_ASCC1"/>
    <property type="match status" value="1"/>
</dbReference>
<dbReference type="GO" id="GO:0006307">
    <property type="term" value="P:DNA alkylation repair"/>
    <property type="evidence" value="ECO:0007669"/>
    <property type="project" value="InterPro"/>
</dbReference>
<dbReference type="PANTHER" id="PTHR13360:SF1">
    <property type="entry name" value="ACTIVATING SIGNAL COINTEGRATOR 1 COMPLEX SUBUNIT 1"/>
    <property type="match status" value="1"/>
</dbReference>
<keyword evidence="1" id="KW-0694">RNA-binding</keyword>
<accession>A0AAV8WIE8</accession>
<dbReference type="InterPro" id="IPR009097">
    <property type="entry name" value="Cyclic_Pdiesterase"/>
</dbReference>
<evidence type="ECO:0000313" key="4">
    <source>
        <dbReference type="Proteomes" id="UP001162156"/>
    </source>
</evidence>
<dbReference type="Proteomes" id="UP001162156">
    <property type="component" value="Unassembled WGS sequence"/>
</dbReference>
<dbReference type="InterPro" id="IPR019510">
    <property type="entry name" value="AKAP7-like_phosphoesterase"/>
</dbReference>
<dbReference type="InterPro" id="IPR004087">
    <property type="entry name" value="KH_dom"/>
</dbReference>